<evidence type="ECO:0000313" key="8">
    <source>
        <dbReference type="Proteomes" id="UP001295740"/>
    </source>
</evidence>
<dbReference type="Proteomes" id="UP001295740">
    <property type="component" value="Unassembled WGS sequence"/>
</dbReference>
<reference evidence="7" key="1">
    <citation type="submission" date="2023-10" db="EMBL/GenBank/DDBJ databases">
        <authorList>
            <person name="Hackl T."/>
        </authorList>
    </citation>
    <scope>NUCLEOTIDE SEQUENCE</scope>
</reference>
<keyword evidence="3" id="KW-0274">FAD</keyword>
<evidence type="ECO:0000256" key="6">
    <source>
        <dbReference type="SAM" id="Phobius"/>
    </source>
</evidence>
<evidence type="ECO:0000256" key="1">
    <source>
        <dbReference type="ARBA" id="ARBA00009183"/>
    </source>
</evidence>
<dbReference type="EMBL" id="CAUWAG010000010">
    <property type="protein sequence ID" value="CAJ2508283.1"/>
    <property type="molecule type" value="Genomic_DNA"/>
</dbReference>
<evidence type="ECO:0000256" key="4">
    <source>
        <dbReference type="ARBA" id="ARBA00022857"/>
    </source>
</evidence>
<keyword evidence="6" id="KW-1133">Transmembrane helix</keyword>
<evidence type="ECO:0000313" key="7">
    <source>
        <dbReference type="EMBL" id="CAJ2508283.1"/>
    </source>
</evidence>
<evidence type="ECO:0000256" key="5">
    <source>
        <dbReference type="ARBA" id="ARBA00023002"/>
    </source>
</evidence>
<keyword evidence="6" id="KW-0472">Membrane</keyword>
<protein>
    <submittedName>
        <fullName evidence="7">Uu.00g094690.m01.CDS01</fullName>
    </submittedName>
</protein>
<organism evidence="7 8">
    <name type="scientific">Anthostomella pinea</name>
    <dbReference type="NCBI Taxonomy" id="933095"/>
    <lineage>
        <taxon>Eukaryota</taxon>
        <taxon>Fungi</taxon>
        <taxon>Dikarya</taxon>
        <taxon>Ascomycota</taxon>
        <taxon>Pezizomycotina</taxon>
        <taxon>Sordariomycetes</taxon>
        <taxon>Xylariomycetidae</taxon>
        <taxon>Xylariales</taxon>
        <taxon>Xylariaceae</taxon>
        <taxon>Anthostomella</taxon>
    </lineage>
</organism>
<name>A0AAI8YKT8_9PEZI</name>
<keyword evidence="8" id="KW-1185">Reference proteome</keyword>
<proteinExistence type="inferred from homology"/>
<dbReference type="SUPFAM" id="SSF51905">
    <property type="entry name" value="FAD/NAD(P)-binding domain"/>
    <property type="match status" value="1"/>
</dbReference>
<evidence type="ECO:0000256" key="3">
    <source>
        <dbReference type="ARBA" id="ARBA00022827"/>
    </source>
</evidence>
<evidence type="ECO:0000256" key="2">
    <source>
        <dbReference type="ARBA" id="ARBA00022630"/>
    </source>
</evidence>
<dbReference type="InterPro" id="IPR020946">
    <property type="entry name" value="Flavin_mOase-like"/>
</dbReference>
<dbReference type="Pfam" id="PF00743">
    <property type="entry name" value="FMO-like"/>
    <property type="match status" value="2"/>
</dbReference>
<dbReference type="InterPro" id="IPR050346">
    <property type="entry name" value="FMO-like"/>
</dbReference>
<feature type="transmembrane region" description="Helical" evidence="6">
    <location>
        <begin position="559"/>
        <end position="583"/>
    </location>
</feature>
<dbReference type="InterPro" id="IPR036188">
    <property type="entry name" value="FAD/NAD-bd_sf"/>
</dbReference>
<comment type="similarity">
    <text evidence="1">Belongs to the FMO family.</text>
</comment>
<keyword evidence="4" id="KW-0521">NADP</keyword>
<comment type="caution">
    <text evidence="7">The sequence shown here is derived from an EMBL/GenBank/DDBJ whole genome shotgun (WGS) entry which is preliminary data.</text>
</comment>
<dbReference type="InterPro" id="IPR000960">
    <property type="entry name" value="Flavin_mOase"/>
</dbReference>
<accession>A0AAI8YKT8</accession>
<gene>
    <name evidence="7" type="ORF">KHLLAP_LOCUS8751</name>
</gene>
<dbReference type="PIRSF" id="PIRSF000332">
    <property type="entry name" value="FMO"/>
    <property type="match status" value="1"/>
</dbReference>
<dbReference type="GO" id="GO:0050661">
    <property type="term" value="F:NADP binding"/>
    <property type="evidence" value="ECO:0007669"/>
    <property type="project" value="InterPro"/>
</dbReference>
<dbReference type="GO" id="GO:0004499">
    <property type="term" value="F:N,N-dimethylaniline monooxygenase activity"/>
    <property type="evidence" value="ECO:0007669"/>
    <property type="project" value="InterPro"/>
</dbReference>
<dbReference type="Gene3D" id="3.50.50.60">
    <property type="entry name" value="FAD/NAD(P)-binding domain"/>
    <property type="match status" value="2"/>
</dbReference>
<dbReference type="GO" id="GO:0050660">
    <property type="term" value="F:flavin adenine dinucleotide binding"/>
    <property type="evidence" value="ECO:0007669"/>
    <property type="project" value="InterPro"/>
</dbReference>
<keyword evidence="2" id="KW-0285">Flavoprotein</keyword>
<sequence>MVRIAVIGAGPAGLVTLKHILAAERQLGTGPVEVKLFEFDTGVGGTFRARTYEDGELVSSRQLTTFSDFRREDGPDFLSVKYYLKYLDDYCTHFHLWPHMNFSCQVTRVENGKSGGHTLTYLSEGAGHEWDCDAVAVCAGLHVDPNTPHLEGVDKVPLVMHSSQFKRREQFGVGTNVLVLGSGETGADVSLLAVTSPTNRVVLCHRNGFHLAPKTNPNPRLILSRSRSTTARPQVPIDVSRASLFDTAYTHPWLRSSSILWTYYDYYVRWILWTSWGTTHGSDQWIGEKPKGWTTAQIFFNKSGNKIAPYINVNWKPKRPQGLLQRLRSLVVHTPTTDTKGRYIDVAPWPERIDDDGIVHFRDNGRPEYQYMKAQPPIKPDVIVFCTGYKHDFPFLPPSSASSRTDVRDIWHRDNPSIGFIGFVRPNLGAIPPLAELQAQLWVLNLLAPVRVAGPLLPEDEPHYRLVAPEGARVNYGVDHESYAYQLALDMGTAPSLTEVCRAGFEASEHGAWWKLPLTWALGANFNTKFTLVGPWRWDGAVEAMTGELWDTVARREVFFGHVTLSVLPIFIFGPMSLLFWLVRGIANAQSPLPPRLFILLSPPRTVARTVSLSVDALLHPVHRGKTPFVHRRLVVADY</sequence>
<dbReference type="AlphaFoldDB" id="A0AAI8YKT8"/>
<dbReference type="PANTHER" id="PTHR23023">
    <property type="entry name" value="DIMETHYLANILINE MONOOXYGENASE"/>
    <property type="match status" value="1"/>
</dbReference>
<keyword evidence="5" id="KW-0560">Oxidoreductase</keyword>
<keyword evidence="6" id="KW-0812">Transmembrane</keyword>